<dbReference type="PANTHER" id="PTHR47955:SF11">
    <property type="entry name" value="4-HYDROXYPHENYLACETALDEHYDE OXIME MONOOXYGENASE"/>
    <property type="match status" value="1"/>
</dbReference>
<dbReference type="InterPro" id="IPR001128">
    <property type="entry name" value="Cyt_P450"/>
</dbReference>
<feature type="transmembrane region" description="Helical" evidence="12">
    <location>
        <begin position="21"/>
        <end position="41"/>
    </location>
</feature>
<sequence length="538" mass="59841">MTIMTSSIPVPPMHVLRKLPLQWQLTAATATVALLVSLFLLRRARGGLSKKFGRLPAGPARVPVLGNLHQLGPVSHRSLRDLARRHGPVMLLQLGTAAAVVVSSAEAAREVLRTHDVDCCSRPASPGPKRLSYGYKNIAFSPYDDYWREMRKLFVVELVSAPRVKAAWRARQDQVEKLIGKLTRPEPEAKPVKLNDHIFALADGIIGAVALGSIYGTERFAYRMRFQHVLDDAMDMMASFSAEDFFPNAAGRLVDRLTGLVARRERVFEQLDAFFETVIEQHLDSSRTSSTPDGGGGNLVDVLIGLWKQGKQYGDLRFSREHVKAIIFDAFLGGIYTSSVTILWAMAELIRAPRVMRKVQGEIRAVVGDGDGGRVQPDDLPRLKYLKMVVKETLRLHPPATLLLPRETMRHVKIGGYDVPAKTRVLVNAWAIGREPARWDEPEVFDPDRFEHKDVEFNGAHMELVPFGAGRRICPGLAMGAATVEFTLANLLHCFDWALPEGMAAEEVSMEEAGGLVIHRKTPLVLVPTRYIQVQDFI</sequence>
<protein>
    <recommendedName>
        <fullName evidence="15">4-hydroxyphenylacetaldehyde oxime monooxygenase</fullName>
    </recommendedName>
</protein>
<accession>A0A6G1DJC7</accession>
<dbReference type="PROSITE" id="PS00086">
    <property type="entry name" value="CYTOCHROME_P450"/>
    <property type="match status" value="1"/>
</dbReference>
<evidence type="ECO:0000256" key="6">
    <source>
        <dbReference type="ARBA" id="ARBA00022989"/>
    </source>
</evidence>
<evidence type="ECO:0000256" key="11">
    <source>
        <dbReference type="RuleBase" id="RU000461"/>
    </source>
</evidence>
<keyword evidence="5 10" id="KW-0479">Metal-binding</keyword>
<dbReference type="GO" id="GO:0004497">
    <property type="term" value="F:monooxygenase activity"/>
    <property type="evidence" value="ECO:0007669"/>
    <property type="project" value="UniProtKB-KW"/>
</dbReference>
<comment type="similarity">
    <text evidence="2 11">Belongs to the cytochrome P450 family.</text>
</comment>
<dbReference type="PRINTS" id="PR00385">
    <property type="entry name" value="P450"/>
</dbReference>
<dbReference type="AlphaFoldDB" id="A0A6G1DJC7"/>
<dbReference type="PRINTS" id="PR00463">
    <property type="entry name" value="EP450I"/>
</dbReference>
<evidence type="ECO:0000313" key="13">
    <source>
        <dbReference type="EMBL" id="KAF0912529.1"/>
    </source>
</evidence>
<dbReference type="GO" id="GO:0016020">
    <property type="term" value="C:membrane"/>
    <property type="evidence" value="ECO:0007669"/>
    <property type="project" value="UniProtKB-SubCell"/>
</dbReference>
<dbReference type="SUPFAM" id="SSF48264">
    <property type="entry name" value="Cytochrome P450"/>
    <property type="match status" value="1"/>
</dbReference>
<evidence type="ECO:0000256" key="7">
    <source>
        <dbReference type="ARBA" id="ARBA00023002"/>
    </source>
</evidence>
<evidence type="ECO:0000256" key="2">
    <source>
        <dbReference type="ARBA" id="ARBA00010617"/>
    </source>
</evidence>
<feature type="binding site" description="axial binding residue" evidence="10">
    <location>
        <position position="474"/>
    </location>
    <ligand>
        <name>heme</name>
        <dbReference type="ChEBI" id="CHEBI:30413"/>
    </ligand>
    <ligandPart>
        <name>Fe</name>
        <dbReference type="ChEBI" id="CHEBI:18248"/>
    </ligandPart>
</feature>
<dbReference type="FunFam" id="1.10.630.10:FF:000043">
    <property type="entry name" value="Cytochrome P450 99A2"/>
    <property type="match status" value="1"/>
</dbReference>
<evidence type="ECO:0000256" key="1">
    <source>
        <dbReference type="ARBA" id="ARBA00004141"/>
    </source>
</evidence>
<dbReference type="Proteomes" id="UP000479710">
    <property type="component" value="Unassembled WGS sequence"/>
</dbReference>
<keyword evidence="8 10" id="KW-0408">Iron</keyword>
<keyword evidence="12" id="KW-0472">Membrane</keyword>
<comment type="cofactor">
    <cofactor evidence="10">
        <name>heme</name>
        <dbReference type="ChEBI" id="CHEBI:30413"/>
    </cofactor>
</comment>
<dbReference type="InterPro" id="IPR017972">
    <property type="entry name" value="Cyt_P450_CS"/>
</dbReference>
<name>A0A6G1DJC7_9ORYZ</name>
<dbReference type="GO" id="GO:0016705">
    <property type="term" value="F:oxidoreductase activity, acting on paired donors, with incorporation or reduction of molecular oxygen"/>
    <property type="evidence" value="ECO:0007669"/>
    <property type="project" value="InterPro"/>
</dbReference>
<comment type="subcellular location">
    <subcellularLocation>
        <location evidence="1">Membrane</location>
        <topology evidence="1">Multi-pass membrane protein</topology>
    </subcellularLocation>
</comment>
<dbReference type="GO" id="GO:0020037">
    <property type="term" value="F:heme binding"/>
    <property type="evidence" value="ECO:0007669"/>
    <property type="project" value="InterPro"/>
</dbReference>
<dbReference type="PANTHER" id="PTHR47955">
    <property type="entry name" value="CYTOCHROME P450 FAMILY 71 PROTEIN"/>
    <property type="match status" value="1"/>
</dbReference>
<dbReference type="Pfam" id="PF00067">
    <property type="entry name" value="p450"/>
    <property type="match status" value="1"/>
</dbReference>
<gene>
    <name evidence="13" type="ORF">E2562_014111</name>
</gene>
<evidence type="ECO:0000313" key="14">
    <source>
        <dbReference type="Proteomes" id="UP000479710"/>
    </source>
</evidence>
<dbReference type="GO" id="GO:0005506">
    <property type="term" value="F:iron ion binding"/>
    <property type="evidence" value="ECO:0007669"/>
    <property type="project" value="InterPro"/>
</dbReference>
<reference evidence="13 14" key="1">
    <citation type="submission" date="2019-11" db="EMBL/GenBank/DDBJ databases">
        <title>Whole genome sequence of Oryza granulata.</title>
        <authorList>
            <person name="Li W."/>
        </authorList>
    </citation>
    <scope>NUCLEOTIDE SEQUENCE [LARGE SCALE GENOMIC DNA]</scope>
    <source>
        <strain evidence="14">cv. Menghai</strain>
        <tissue evidence="13">Leaf</tissue>
    </source>
</reference>
<keyword evidence="14" id="KW-1185">Reference proteome</keyword>
<organism evidence="13 14">
    <name type="scientific">Oryza meyeriana var. granulata</name>
    <dbReference type="NCBI Taxonomy" id="110450"/>
    <lineage>
        <taxon>Eukaryota</taxon>
        <taxon>Viridiplantae</taxon>
        <taxon>Streptophyta</taxon>
        <taxon>Embryophyta</taxon>
        <taxon>Tracheophyta</taxon>
        <taxon>Spermatophyta</taxon>
        <taxon>Magnoliopsida</taxon>
        <taxon>Liliopsida</taxon>
        <taxon>Poales</taxon>
        <taxon>Poaceae</taxon>
        <taxon>BOP clade</taxon>
        <taxon>Oryzoideae</taxon>
        <taxon>Oryzeae</taxon>
        <taxon>Oryzinae</taxon>
        <taxon>Oryza</taxon>
        <taxon>Oryza meyeriana</taxon>
    </lineage>
</organism>
<dbReference type="InterPro" id="IPR036396">
    <property type="entry name" value="Cyt_P450_sf"/>
</dbReference>
<evidence type="ECO:0008006" key="15">
    <source>
        <dbReference type="Google" id="ProtNLM"/>
    </source>
</evidence>
<evidence type="ECO:0000256" key="5">
    <source>
        <dbReference type="ARBA" id="ARBA00022723"/>
    </source>
</evidence>
<dbReference type="Gene3D" id="1.10.630.10">
    <property type="entry name" value="Cytochrome P450"/>
    <property type="match status" value="1"/>
</dbReference>
<keyword evidence="4 12" id="KW-0812">Transmembrane</keyword>
<evidence type="ECO:0000256" key="10">
    <source>
        <dbReference type="PIRSR" id="PIRSR602401-1"/>
    </source>
</evidence>
<dbReference type="OrthoDB" id="2789670at2759"/>
<evidence type="ECO:0000256" key="8">
    <source>
        <dbReference type="ARBA" id="ARBA00023004"/>
    </source>
</evidence>
<dbReference type="EMBL" id="SPHZ02000006">
    <property type="protein sequence ID" value="KAF0912529.1"/>
    <property type="molecule type" value="Genomic_DNA"/>
</dbReference>
<keyword evidence="9 11" id="KW-0503">Monooxygenase</keyword>
<proteinExistence type="inferred from homology"/>
<evidence type="ECO:0000256" key="12">
    <source>
        <dbReference type="SAM" id="Phobius"/>
    </source>
</evidence>
<evidence type="ECO:0000256" key="9">
    <source>
        <dbReference type="ARBA" id="ARBA00023033"/>
    </source>
</evidence>
<feature type="transmembrane region" description="Helical" evidence="12">
    <location>
        <begin position="326"/>
        <end position="347"/>
    </location>
</feature>
<keyword evidence="7 11" id="KW-0560">Oxidoreductase</keyword>
<keyword evidence="3 10" id="KW-0349">Heme</keyword>
<evidence type="ECO:0000256" key="3">
    <source>
        <dbReference type="ARBA" id="ARBA00022617"/>
    </source>
</evidence>
<comment type="caution">
    <text evidence="13">The sequence shown here is derived from an EMBL/GenBank/DDBJ whole genome shotgun (WGS) entry which is preliminary data.</text>
</comment>
<keyword evidence="6 12" id="KW-1133">Transmembrane helix</keyword>
<dbReference type="InterPro" id="IPR002401">
    <property type="entry name" value="Cyt_P450_E_grp-I"/>
</dbReference>
<dbReference type="CDD" id="cd11072">
    <property type="entry name" value="CYP71-like"/>
    <property type="match status" value="1"/>
</dbReference>
<evidence type="ECO:0000256" key="4">
    <source>
        <dbReference type="ARBA" id="ARBA00022692"/>
    </source>
</evidence>